<reference evidence="2 3" key="1">
    <citation type="submission" date="2018-09" db="EMBL/GenBank/DDBJ databases">
        <title>Roseovarius spongiae sp. nov., isolated from a marine sponge.</title>
        <authorList>
            <person name="Zhuang L."/>
            <person name="Luo L."/>
        </authorList>
    </citation>
    <scope>NUCLEOTIDE SEQUENCE [LARGE SCALE GENOMIC DNA]</scope>
    <source>
        <strain evidence="2 3">HN-E21</strain>
    </source>
</reference>
<feature type="transmembrane region" description="Helical" evidence="1">
    <location>
        <begin position="76"/>
        <end position="98"/>
    </location>
</feature>
<dbReference type="PANTHER" id="PTHR34980">
    <property type="entry name" value="INNER MEMBRANE PROTEIN-RELATED-RELATED"/>
    <property type="match status" value="1"/>
</dbReference>
<keyword evidence="1" id="KW-0472">Membrane</keyword>
<dbReference type="Proteomes" id="UP000281128">
    <property type="component" value="Unassembled WGS sequence"/>
</dbReference>
<evidence type="ECO:0000313" key="2">
    <source>
        <dbReference type="EMBL" id="RKF16024.1"/>
    </source>
</evidence>
<dbReference type="Pfam" id="PF05656">
    <property type="entry name" value="DUF805"/>
    <property type="match status" value="1"/>
</dbReference>
<protein>
    <submittedName>
        <fullName evidence="2">DUF805 domain-containing protein</fullName>
    </submittedName>
</protein>
<keyword evidence="1" id="KW-1133">Transmembrane helix</keyword>
<proteinExistence type="predicted"/>
<accession>A0A3A8BAB9</accession>
<dbReference type="InterPro" id="IPR008523">
    <property type="entry name" value="DUF805"/>
</dbReference>
<gene>
    <name evidence="2" type="ORF">D6850_00145</name>
</gene>
<feature type="transmembrane region" description="Helical" evidence="1">
    <location>
        <begin position="27"/>
        <end position="55"/>
    </location>
</feature>
<dbReference type="PANTHER" id="PTHR34980:SF2">
    <property type="entry name" value="INNER MEMBRANE PROTEIN YHAH-RELATED"/>
    <property type="match status" value="1"/>
</dbReference>
<sequence length="150" mass="16408">MGFPEAVKTCLTQKYVQFSGRASRPEYWWFFLAYVLGAIIASFLGSIVYLLYILAVIVPVTAAGYRRLQDTGRPGWYIFIPVAVGLISMFLMPAAPVVEDGQLTSAPSMGSMGLMAILGIVQLVLAVIYIWWLTRPSDPETNAYGPPPAA</sequence>
<dbReference type="EMBL" id="RAPE01000001">
    <property type="protein sequence ID" value="RKF16024.1"/>
    <property type="molecule type" value="Genomic_DNA"/>
</dbReference>
<dbReference type="AlphaFoldDB" id="A0A3A8BAB9"/>
<dbReference type="GO" id="GO:0005886">
    <property type="term" value="C:plasma membrane"/>
    <property type="evidence" value="ECO:0007669"/>
    <property type="project" value="TreeGrafter"/>
</dbReference>
<evidence type="ECO:0000313" key="3">
    <source>
        <dbReference type="Proteomes" id="UP000281128"/>
    </source>
</evidence>
<keyword evidence="3" id="KW-1185">Reference proteome</keyword>
<organism evidence="2 3">
    <name type="scientific">Roseovarius spongiae</name>
    <dbReference type="NCBI Taxonomy" id="2320272"/>
    <lineage>
        <taxon>Bacteria</taxon>
        <taxon>Pseudomonadati</taxon>
        <taxon>Pseudomonadota</taxon>
        <taxon>Alphaproteobacteria</taxon>
        <taxon>Rhodobacterales</taxon>
        <taxon>Roseobacteraceae</taxon>
        <taxon>Roseovarius</taxon>
    </lineage>
</organism>
<keyword evidence="1" id="KW-0812">Transmembrane</keyword>
<dbReference type="RefSeq" id="WP_121162943.1">
    <property type="nucleotide sequence ID" value="NZ_RAPE01000001.1"/>
</dbReference>
<feature type="transmembrane region" description="Helical" evidence="1">
    <location>
        <begin position="110"/>
        <end position="132"/>
    </location>
</feature>
<name>A0A3A8BAB9_9RHOB</name>
<comment type="caution">
    <text evidence="2">The sequence shown here is derived from an EMBL/GenBank/DDBJ whole genome shotgun (WGS) entry which is preliminary data.</text>
</comment>
<evidence type="ECO:0000256" key="1">
    <source>
        <dbReference type="SAM" id="Phobius"/>
    </source>
</evidence>
<dbReference type="OrthoDB" id="9812349at2"/>